<evidence type="ECO:0008006" key="4">
    <source>
        <dbReference type="Google" id="ProtNLM"/>
    </source>
</evidence>
<evidence type="ECO:0000256" key="1">
    <source>
        <dbReference type="SAM" id="SignalP"/>
    </source>
</evidence>
<organism evidence="2 3">
    <name type="scientific">Bacteroides faecis</name>
    <dbReference type="NCBI Taxonomy" id="674529"/>
    <lineage>
        <taxon>Bacteria</taxon>
        <taxon>Pseudomonadati</taxon>
        <taxon>Bacteroidota</taxon>
        <taxon>Bacteroidia</taxon>
        <taxon>Bacteroidales</taxon>
        <taxon>Bacteroidaceae</taxon>
        <taxon>Bacteroides</taxon>
    </lineage>
</organism>
<dbReference type="EMBL" id="JANUTS010000001">
    <property type="protein sequence ID" value="MCS2791201.1"/>
    <property type="molecule type" value="Genomic_DNA"/>
</dbReference>
<dbReference type="Proteomes" id="UP001204548">
    <property type="component" value="Unassembled WGS sequence"/>
</dbReference>
<proteinExistence type="predicted"/>
<name>A0AAW5NRC7_9BACE</name>
<evidence type="ECO:0000313" key="3">
    <source>
        <dbReference type="Proteomes" id="UP001204548"/>
    </source>
</evidence>
<gene>
    <name evidence="2" type="ORF">NXW97_04115</name>
</gene>
<feature type="chain" id="PRO_5043812147" description="TonB-dependent Receptor Plug Domain" evidence="1">
    <location>
        <begin position="19"/>
        <end position="869"/>
    </location>
</feature>
<comment type="caution">
    <text evidence="2">The sequence shown here is derived from an EMBL/GenBank/DDBJ whole genome shotgun (WGS) entry which is preliminary data.</text>
</comment>
<dbReference type="Gene3D" id="2.60.40.1930">
    <property type="match status" value="1"/>
</dbReference>
<keyword evidence="1" id="KW-0732">Signal</keyword>
<protein>
    <recommendedName>
        <fullName evidence="4">TonB-dependent Receptor Plug Domain</fullName>
    </recommendedName>
</protein>
<sequence>MKFTTLSLLIIIASAISAQQSSPNAEDIFQRYFQQAKIFSSAYPQEKVHLHFDNTSYYAGDTIWFKAYVTQGTENRPTTLSQPLYVELLDQLGHIIDKQIIKTQKGEGQGQFILEKSGLSGYYEIRAFTKWMLAFGDEYYFSRTFPVYRPRIGINDEERFIATYDMSPSMKQRPKSNVKKLSVRFFPEGGQLIEGVTSIVAFKAESKKEGAVNVSGILRTKKGEKLTEFRTVHDGMGCLSYTPQTGIEVEAEVEYNGEKYKYSLPKALPQGYVLNVTNREKTFDIRILCNGITDSDTLALFISHQNIPLVWHALTFEKKQAELIRIPTDKLPAGIIQFSLMNRKANVLAERYCYIMPNSFLQLTAQTNNSYYYPFTPIHCKIEAKDSNGQPIETNLSVSVRSTLQSDYLEYDNTIFTDLLLTSELKGYIHQPGYYFAENSRQRKQELDILMLVHGWKKYNLEDMISNPPIQPRYLPEDKLTIHGQLKSYILKKNKENLEVSILSKKEGIFMAGKSISDSLGRFQIPVEDFEGIIPTNIQTRKLNSDRKQLCSVLLFRNFSPKLRKYSFYEIHPDWKDINELRKTTKHKDSVYMDSIRKTNPYFLAEVTIKARYPQKRTLLFEQSIDAYYDVQAMIDQMRDEGKEIFTLYDFLNKVNPEIRLQEGKQIIYRGKSLPLAVDGKIMRNHQRFLIEEDIDAIKTLVISSGSGAKDEIGKLDFEEALTPIKEDFEELEEEMEITKASEKKATDKQYGKSLTEEPTAIAYIVSADGWNANRDFRSARGIRTTRIQGYTRPLEFYSPAYTDGALPKNNDHRRTLYWNPNVQTDKNGCVVIECYNADKTTPITISIETIYDGKPGSILKHSIEQSTH</sequence>
<accession>A0AAW5NRC7</accession>
<feature type="signal peptide" evidence="1">
    <location>
        <begin position="1"/>
        <end position="18"/>
    </location>
</feature>
<dbReference type="AlphaFoldDB" id="A0AAW5NRC7"/>
<evidence type="ECO:0000313" key="2">
    <source>
        <dbReference type="EMBL" id="MCS2791201.1"/>
    </source>
</evidence>
<dbReference type="RefSeq" id="WP_010535853.1">
    <property type="nucleotide sequence ID" value="NZ_JABFIA010000005.1"/>
</dbReference>
<reference evidence="2" key="1">
    <citation type="submission" date="2022-08" db="EMBL/GenBank/DDBJ databases">
        <title>Genome Sequencing of Bacteroides fragilis Group Isolates with Nanopore Technology.</title>
        <authorList>
            <person name="Tisza M.J."/>
            <person name="Smith D."/>
            <person name="Dekker J.P."/>
        </authorList>
    </citation>
    <scope>NUCLEOTIDE SEQUENCE</scope>
    <source>
        <strain evidence="2">BFG-351</strain>
    </source>
</reference>